<evidence type="ECO:0000313" key="1">
    <source>
        <dbReference type="EMBL" id="KAH9413470.1"/>
    </source>
</evidence>
<dbReference type="Proteomes" id="UP000887458">
    <property type="component" value="Unassembled WGS sequence"/>
</dbReference>
<name>A0ABQ8IT31_DERPT</name>
<organism evidence="1 2">
    <name type="scientific">Dermatophagoides pteronyssinus</name>
    <name type="common">European house dust mite</name>
    <dbReference type="NCBI Taxonomy" id="6956"/>
    <lineage>
        <taxon>Eukaryota</taxon>
        <taxon>Metazoa</taxon>
        <taxon>Ecdysozoa</taxon>
        <taxon>Arthropoda</taxon>
        <taxon>Chelicerata</taxon>
        <taxon>Arachnida</taxon>
        <taxon>Acari</taxon>
        <taxon>Acariformes</taxon>
        <taxon>Sarcoptiformes</taxon>
        <taxon>Astigmata</taxon>
        <taxon>Psoroptidia</taxon>
        <taxon>Analgoidea</taxon>
        <taxon>Pyroglyphidae</taxon>
        <taxon>Dermatophagoidinae</taxon>
        <taxon>Dermatophagoides</taxon>
    </lineage>
</organism>
<keyword evidence="2" id="KW-1185">Reference proteome</keyword>
<gene>
    <name evidence="1" type="ORF">DERP_007947</name>
</gene>
<accession>A0ABQ8IT31</accession>
<reference evidence="1 2" key="2">
    <citation type="journal article" date="2022" name="Mol. Biol. Evol.">
        <title>Comparative Genomics Reveals Insights into the Divergent Evolution of Astigmatic Mites and Household Pest Adaptations.</title>
        <authorList>
            <person name="Xiong Q."/>
            <person name="Wan A.T."/>
            <person name="Liu X."/>
            <person name="Fung C.S."/>
            <person name="Xiao X."/>
            <person name="Malainual N."/>
            <person name="Hou J."/>
            <person name="Wang L."/>
            <person name="Wang M."/>
            <person name="Yang K.Y."/>
            <person name="Cui Y."/>
            <person name="Leung E.L."/>
            <person name="Nong W."/>
            <person name="Shin S.K."/>
            <person name="Au S.W."/>
            <person name="Jeong K.Y."/>
            <person name="Chew F.T."/>
            <person name="Hui J.H."/>
            <person name="Leung T.F."/>
            <person name="Tungtrongchitr A."/>
            <person name="Zhong N."/>
            <person name="Liu Z."/>
            <person name="Tsui S.K."/>
        </authorList>
    </citation>
    <scope>NUCLEOTIDE SEQUENCE [LARGE SCALE GENOMIC DNA]</scope>
    <source>
        <strain evidence="1">Derp</strain>
    </source>
</reference>
<reference evidence="1 2" key="1">
    <citation type="journal article" date="2018" name="J. Allergy Clin. Immunol.">
        <title>High-quality assembly of Dermatophagoides pteronyssinus genome and transcriptome reveals a wide range of novel allergens.</title>
        <authorList>
            <person name="Liu X.Y."/>
            <person name="Yang K.Y."/>
            <person name="Wang M.Q."/>
            <person name="Kwok J.S."/>
            <person name="Zeng X."/>
            <person name="Yang Z."/>
            <person name="Xiao X.J."/>
            <person name="Lau C.P."/>
            <person name="Li Y."/>
            <person name="Huang Z.M."/>
            <person name="Ba J.G."/>
            <person name="Yim A.K."/>
            <person name="Ouyang C.Y."/>
            <person name="Ngai S.M."/>
            <person name="Chan T.F."/>
            <person name="Leung E.L."/>
            <person name="Liu L."/>
            <person name="Liu Z.G."/>
            <person name="Tsui S.K."/>
        </authorList>
    </citation>
    <scope>NUCLEOTIDE SEQUENCE [LARGE SCALE GENOMIC DNA]</scope>
    <source>
        <strain evidence="1">Derp</strain>
    </source>
</reference>
<proteinExistence type="predicted"/>
<protein>
    <submittedName>
        <fullName evidence="1">Uncharacterized protein</fullName>
    </submittedName>
</protein>
<comment type="caution">
    <text evidence="1">The sequence shown here is derived from an EMBL/GenBank/DDBJ whole genome shotgun (WGS) entry which is preliminary data.</text>
</comment>
<dbReference type="EMBL" id="NJHN03000121">
    <property type="protein sequence ID" value="KAH9413470.1"/>
    <property type="molecule type" value="Genomic_DNA"/>
</dbReference>
<sequence length="64" mass="7246">MDTATIGIQISINIDCIDMQSTKDQVVGSDCKLDNYGRKLHFQLAHWGQLIGNTFDNNNHNNHM</sequence>
<evidence type="ECO:0000313" key="2">
    <source>
        <dbReference type="Proteomes" id="UP000887458"/>
    </source>
</evidence>